<proteinExistence type="predicted"/>
<comment type="caution">
    <text evidence="1">The sequence shown here is derived from an EMBL/GenBank/DDBJ whole genome shotgun (WGS) entry which is preliminary data.</text>
</comment>
<protein>
    <submittedName>
        <fullName evidence="1">Uncharacterized protein</fullName>
    </submittedName>
</protein>
<reference evidence="2" key="1">
    <citation type="journal article" date="2023" name="Nat. Plants">
        <title>Single-cell RNA sequencing provides a high-resolution roadmap for understanding the multicellular compartmentation of specialized metabolism.</title>
        <authorList>
            <person name="Sun S."/>
            <person name="Shen X."/>
            <person name="Li Y."/>
            <person name="Li Y."/>
            <person name="Wang S."/>
            <person name="Li R."/>
            <person name="Zhang H."/>
            <person name="Shen G."/>
            <person name="Guo B."/>
            <person name="Wei J."/>
            <person name="Xu J."/>
            <person name="St-Pierre B."/>
            <person name="Chen S."/>
            <person name="Sun C."/>
        </authorList>
    </citation>
    <scope>NUCLEOTIDE SEQUENCE [LARGE SCALE GENOMIC DNA]</scope>
</reference>
<dbReference type="Proteomes" id="UP001060085">
    <property type="component" value="Linkage Group LG02"/>
</dbReference>
<evidence type="ECO:0000313" key="1">
    <source>
        <dbReference type="EMBL" id="KAI5676589.1"/>
    </source>
</evidence>
<dbReference type="EMBL" id="CM044702">
    <property type="protein sequence ID" value="KAI5676589.1"/>
    <property type="molecule type" value="Genomic_DNA"/>
</dbReference>
<accession>A0ACC0BVH5</accession>
<sequence length="339" mass="39254">MAEKGVKKRKRSQRHHEEDLLLKRVPPLWLREVIRGEPRLEIPLNSTSLAKVAAATIFIPLDATMVPIEAKTSVASLVVEAEDEEEALYAEVVRRNCKLELQILNRSTSNQAGDLWRDLDPILQVQEDSYQLVSEHPLFERKIDFVSRIRHAEKTLFDLNNFDDSSKDEAGKLAYKSIKTINFFPSNDYLFFEIYFKEIKLFSHVFMENGYEFYFLHSLGTLLEKKDFLEFNSLFCVIPRIHEYYDNVVKHISCMLGIEDKGINMEKDLGAILEELPISLSLNPSLMGHEVSFVQLKLFFASYLSHVSIYGDLCAFSFLHDLFLTMPYMSKYLSSHVFS</sequence>
<organism evidence="1 2">
    <name type="scientific">Catharanthus roseus</name>
    <name type="common">Madagascar periwinkle</name>
    <name type="synonym">Vinca rosea</name>
    <dbReference type="NCBI Taxonomy" id="4058"/>
    <lineage>
        <taxon>Eukaryota</taxon>
        <taxon>Viridiplantae</taxon>
        <taxon>Streptophyta</taxon>
        <taxon>Embryophyta</taxon>
        <taxon>Tracheophyta</taxon>
        <taxon>Spermatophyta</taxon>
        <taxon>Magnoliopsida</taxon>
        <taxon>eudicotyledons</taxon>
        <taxon>Gunneridae</taxon>
        <taxon>Pentapetalae</taxon>
        <taxon>asterids</taxon>
        <taxon>lamiids</taxon>
        <taxon>Gentianales</taxon>
        <taxon>Apocynaceae</taxon>
        <taxon>Rauvolfioideae</taxon>
        <taxon>Vinceae</taxon>
        <taxon>Catharanthinae</taxon>
        <taxon>Catharanthus</taxon>
    </lineage>
</organism>
<evidence type="ECO:0000313" key="2">
    <source>
        <dbReference type="Proteomes" id="UP001060085"/>
    </source>
</evidence>
<gene>
    <name evidence="1" type="ORF">M9H77_07539</name>
</gene>
<keyword evidence="2" id="KW-1185">Reference proteome</keyword>
<name>A0ACC0BVH5_CATRO</name>